<comment type="similarity">
    <text evidence="1">Belongs to the asaB hydroxylase/desaturase family.</text>
</comment>
<evidence type="ECO:0008006" key="4">
    <source>
        <dbReference type="Google" id="ProtNLM"/>
    </source>
</evidence>
<dbReference type="OrthoDB" id="412788at2759"/>
<evidence type="ECO:0000256" key="1">
    <source>
        <dbReference type="ARBA" id="ARBA00023604"/>
    </source>
</evidence>
<dbReference type="InterPro" id="IPR044053">
    <property type="entry name" value="AsaB-like"/>
</dbReference>
<dbReference type="PANTHER" id="PTHR34598">
    <property type="entry name" value="BLL6449 PROTEIN"/>
    <property type="match status" value="1"/>
</dbReference>
<evidence type="ECO:0000313" key="3">
    <source>
        <dbReference type="Proteomes" id="UP000283269"/>
    </source>
</evidence>
<dbReference type="GO" id="GO:0016491">
    <property type="term" value="F:oxidoreductase activity"/>
    <property type="evidence" value="ECO:0007669"/>
    <property type="project" value="InterPro"/>
</dbReference>
<gene>
    <name evidence="2" type="ORF">CVT25_012533</name>
</gene>
<proteinExistence type="inferred from homology"/>
<name>A0A409XG66_PSICY</name>
<dbReference type="Proteomes" id="UP000283269">
    <property type="component" value="Unassembled WGS sequence"/>
</dbReference>
<evidence type="ECO:0000313" key="2">
    <source>
        <dbReference type="EMBL" id="PPQ89617.1"/>
    </source>
</evidence>
<comment type="caution">
    <text evidence="2">The sequence shown here is derived from an EMBL/GenBank/DDBJ whole genome shotgun (WGS) entry which is preliminary data.</text>
</comment>
<organism evidence="2 3">
    <name type="scientific">Psilocybe cyanescens</name>
    <dbReference type="NCBI Taxonomy" id="93625"/>
    <lineage>
        <taxon>Eukaryota</taxon>
        <taxon>Fungi</taxon>
        <taxon>Dikarya</taxon>
        <taxon>Basidiomycota</taxon>
        <taxon>Agaricomycotina</taxon>
        <taxon>Agaricomycetes</taxon>
        <taxon>Agaricomycetidae</taxon>
        <taxon>Agaricales</taxon>
        <taxon>Agaricineae</taxon>
        <taxon>Strophariaceae</taxon>
        <taxon>Psilocybe</taxon>
    </lineage>
</organism>
<keyword evidence="3" id="KW-1185">Reference proteome</keyword>
<reference evidence="2 3" key="1">
    <citation type="journal article" date="2018" name="Evol. Lett.">
        <title>Horizontal gene cluster transfer increased hallucinogenic mushroom diversity.</title>
        <authorList>
            <person name="Reynolds H.T."/>
            <person name="Vijayakumar V."/>
            <person name="Gluck-Thaler E."/>
            <person name="Korotkin H.B."/>
            <person name="Matheny P.B."/>
            <person name="Slot J.C."/>
        </authorList>
    </citation>
    <scope>NUCLEOTIDE SEQUENCE [LARGE SCALE GENOMIC DNA]</scope>
    <source>
        <strain evidence="2 3">2631</strain>
    </source>
</reference>
<dbReference type="NCBIfam" id="NF041278">
    <property type="entry name" value="CmcJ_NvfI_EfuI"/>
    <property type="match status" value="1"/>
</dbReference>
<accession>A0A409XG66</accession>
<protein>
    <recommendedName>
        <fullName evidence="4">Methyltransferase</fullName>
    </recommendedName>
</protein>
<sequence length="281" mass="31958">MSAPNDTPVSTTAKLLYFVPPEGGARAYQHINADASTGERKKNFTREEKDVVVENLRGKEDTVSLDTTGFQYFRHTSKHTSFTNDEEIYSQYYPESIELIKKLTGASRVELFDHIIRRRRPGQVDDSPDRRQPVAQVHVDQTTQSSIARVHRHLPASDAPKLLEKRFQIINLWRPISHPAVDWPLALCDYRSVGPNDTVPVALVYDDHEGETLGVKYNENYKWKYLHGMTPDEVVLIKCFDSIQDGSVAIFTPHTGFSDPSTPEGTPLRESIELRALVFYD</sequence>
<dbReference type="EMBL" id="NHYD01001855">
    <property type="protein sequence ID" value="PPQ89617.1"/>
    <property type="molecule type" value="Genomic_DNA"/>
</dbReference>
<dbReference type="AlphaFoldDB" id="A0A409XG66"/>
<dbReference type="InParanoid" id="A0A409XG66"/>
<dbReference type="STRING" id="93625.A0A409XG66"/>
<dbReference type="PANTHER" id="PTHR34598:SF4">
    <property type="entry name" value="7ALPHA-CEPHEM-METHOXYLASE P8 CHAIN RELATED PROTEIN"/>
    <property type="match status" value="1"/>
</dbReference>